<feature type="transmembrane region" description="Helical" evidence="6">
    <location>
        <begin position="128"/>
        <end position="148"/>
    </location>
</feature>
<dbReference type="InterPro" id="IPR058533">
    <property type="entry name" value="Cation_efflux_TM"/>
</dbReference>
<dbReference type="InterPro" id="IPR050681">
    <property type="entry name" value="CDF/SLC30A"/>
</dbReference>
<dbReference type="GO" id="GO:0005385">
    <property type="term" value="F:zinc ion transmembrane transporter activity"/>
    <property type="evidence" value="ECO:0007669"/>
    <property type="project" value="TreeGrafter"/>
</dbReference>
<evidence type="ECO:0000256" key="1">
    <source>
        <dbReference type="ARBA" id="ARBA00004141"/>
    </source>
</evidence>
<keyword evidence="3" id="KW-0813">Transport</keyword>
<dbReference type="AlphaFoldDB" id="A0AAV7ZWL5"/>
<feature type="transmembrane region" description="Helical" evidence="6">
    <location>
        <begin position="168"/>
        <end position="189"/>
    </location>
</feature>
<dbReference type="Pfam" id="PF01545">
    <property type="entry name" value="Cation_efflux"/>
    <property type="match status" value="1"/>
</dbReference>
<evidence type="ECO:0000259" key="7">
    <source>
        <dbReference type="Pfam" id="PF01545"/>
    </source>
</evidence>
<keyword evidence="5 6" id="KW-0472">Membrane</keyword>
<evidence type="ECO:0000313" key="8">
    <source>
        <dbReference type="EMBL" id="KAJ3446337.1"/>
    </source>
</evidence>
<feature type="transmembrane region" description="Helical" evidence="6">
    <location>
        <begin position="28"/>
        <end position="48"/>
    </location>
</feature>
<feature type="transmembrane region" description="Helical" evidence="6">
    <location>
        <begin position="201"/>
        <end position="218"/>
    </location>
</feature>
<feature type="transmembrane region" description="Helical" evidence="6">
    <location>
        <begin position="54"/>
        <end position="74"/>
    </location>
</feature>
<evidence type="ECO:0000256" key="4">
    <source>
        <dbReference type="ARBA" id="ARBA00022989"/>
    </source>
</evidence>
<dbReference type="SUPFAM" id="SSF161111">
    <property type="entry name" value="Cation efflux protein transmembrane domain-like"/>
    <property type="match status" value="1"/>
</dbReference>
<feature type="transmembrane region" description="Helical" evidence="6">
    <location>
        <begin position="86"/>
        <end position="108"/>
    </location>
</feature>
<dbReference type="GO" id="GO:0005886">
    <property type="term" value="C:plasma membrane"/>
    <property type="evidence" value="ECO:0007669"/>
    <property type="project" value="TreeGrafter"/>
</dbReference>
<keyword evidence="2 6" id="KW-0812">Transmembrane</keyword>
<accession>A0AAV7ZWL5</accession>
<evidence type="ECO:0000256" key="3">
    <source>
        <dbReference type="ARBA" id="ARBA00022906"/>
    </source>
</evidence>
<evidence type="ECO:0000256" key="6">
    <source>
        <dbReference type="SAM" id="Phobius"/>
    </source>
</evidence>
<name>A0AAV7ZWL5_9EUKA</name>
<protein>
    <submittedName>
        <fullName evidence="8">Cation efflux protein/ zinc transporter</fullName>
    </submittedName>
</protein>
<dbReference type="EMBL" id="JANTQA010000021">
    <property type="protein sequence ID" value="KAJ3446337.1"/>
    <property type="molecule type" value="Genomic_DNA"/>
</dbReference>
<dbReference type="PANTHER" id="PTHR11562">
    <property type="entry name" value="CATION EFFLUX PROTEIN/ ZINC TRANSPORTER"/>
    <property type="match status" value="1"/>
</dbReference>
<evidence type="ECO:0000313" key="9">
    <source>
        <dbReference type="Proteomes" id="UP001146793"/>
    </source>
</evidence>
<reference evidence="8" key="1">
    <citation type="submission" date="2022-08" db="EMBL/GenBank/DDBJ databases">
        <title>Novel sulphate-reducing endosymbionts in the free-living metamonad Anaeramoeba.</title>
        <authorList>
            <person name="Jerlstrom-Hultqvist J."/>
            <person name="Cepicka I."/>
            <person name="Gallot-Lavallee L."/>
            <person name="Salas-Leiva D."/>
            <person name="Curtis B.A."/>
            <person name="Zahonova K."/>
            <person name="Pipaliya S."/>
            <person name="Dacks J."/>
            <person name="Roger A.J."/>
        </authorList>
    </citation>
    <scope>NUCLEOTIDE SEQUENCE</scope>
    <source>
        <strain evidence="8">Busselton2</strain>
    </source>
</reference>
<evidence type="ECO:0000256" key="2">
    <source>
        <dbReference type="ARBA" id="ARBA00022692"/>
    </source>
</evidence>
<comment type="subcellular location">
    <subcellularLocation>
        <location evidence="1">Membrane</location>
        <topology evidence="1">Multi-pass membrane protein</topology>
    </subcellularLocation>
</comment>
<gene>
    <name evidence="8" type="ORF">M0812_08875</name>
</gene>
<keyword evidence="3" id="KW-0406">Ion transport</keyword>
<evidence type="ECO:0000256" key="5">
    <source>
        <dbReference type="ARBA" id="ARBA00023136"/>
    </source>
</evidence>
<sequence>MMYSKNPQDLEEKTDTPVKKMSSNICTLLLMFTLFLLITVAQFIASFVSHSNALLEDCSLMAVDTLSYLITLFSEKAQNTRHKKKLLFKLVTAFLSILILFAITIWVLVESCTNIVSKNHNREVNGKIVLIFSVIGLAIDLTCIINFYRNNRKTKNDQITKLNMNSSLFHVLSDLLRSFSTLVESILIISFKFEPGLTDDVVSIIISSLIVMGSFQMFKKIFVKYRQYKTDQLVEPMVAFETSETTSLL</sequence>
<keyword evidence="3" id="KW-0864">Zinc transport</keyword>
<comment type="caution">
    <text evidence="8">The sequence shown here is derived from an EMBL/GenBank/DDBJ whole genome shotgun (WGS) entry which is preliminary data.</text>
</comment>
<dbReference type="InterPro" id="IPR027469">
    <property type="entry name" value="Cation_efflux_TMD_sf"/>
</dbReference>
<feature type="domain" description="Cation efflux protein transmembrane" evidence="7">
    <location>
        <begin position="29"/>
        <end position="220"/>
    </location>
</feature>
<dbReference type="Proteomes" id="UP001146793">
    <property type="component" value="Unassembled WGS sequence"/>
</dbReference>
<dbReference type="PANTHER" id="PTHR11562:SF17">
    <property type="entry name" value="RE54080P-RELATED"/>
    <property type="match status" value="1"/>
</dbReference>
<keyword evidence="3" id="KW-0862">Zinc</keyword>
<organism evidence="8 9">
    <name type="scientific">Anaeramoeba flamelloides</name>
    <dbReference type="NCBI Taxonomy" id="1746091"/>
    <lineage>
        <taxon>Eukaryota</taxon>
        <taxon>Metamonada</taxon>
        <taxon>Anaeramoebidae</taxon>
        <taxon>Anaeramoeba</taxon>
    </lineage>
</organism>
<keyword evidence="4 6" id="KW-1133">Transmembrane helix</keyword>
<dbReference type="Gene3D" id="1.20.1510.10">
    <property type="entry name" value="Cation efflux protein transmembrane domain"/>
    <property type="match status" value="1"/>
</dbReference>
<proteinExistence type="predicted"/>